<feature type="transmembrane region" description="Helical" evidence="9">
    <location>
        <begin position="365"/>
        <end position="383"/>
    </location>
</feature>
<feature type="transmembrane region" description="Helical" evidence="9">
    <location>
        <begin position="389"/>
        <end position="413"/>
    </location>
</feature>
<dbReference type="EMBL" id="CP015105">
    <property type="protein sequence ID" value="ASJ12167.1"/>
    <property type="molecule type" value="Genomic_DNA"/>
</dbReference>
<evidence type="ECO:0000313" key="14">
    <source>
        <dbReference type="Proteomes" id="UP000051862"/>
    </source>
</evidence>
<evidence type="ECO:0000256" key="6">
    <source>
        <dbReference type="ARBA" id="ARBA00022989"/>
    </source>
</evidence>
<feature type="transmembrane region" description="Helical" evidence="9">
    <location>
        <begin position="61"/>
        <end position="78"/>
    </location>
</feature>
<evidence type="ECO:0000256" key="1">
    <source>
        <dbReference type="ARBA" id="ARBA00004651"/>
    </source>
</evidence>
<dbReference type="GO" id="GO:0005886">
    <property type="term" value="C:plasma membrane"/>
    <property type="evidence" value="ECO:0007669"/>
    <property type="project" value="UniProtKB-SubCell"/>
</dbReference>
<accession>A0A0Q2QNW7</accession>
<evidence type="ECO:0000313" key="11">
    <source>
        <dbReference type="EMBL" id="ASJ12167.1"/>
    </source>
</evidence>
<reference evidence="11 16" key="2">
    <citation type="submission" date="2016-04" db="EMBL/GenBank/DDBJ databases">
        <title>Complete genome sequence of Thermococcus thioreducens type strain OGL-20P.</title>
        <authorList>
            <person name="Oger P.M."/>
        </authorList>
    </citation>
    <scope>NUCLEOTIDE SEQUENCE [LARGE SCALE GENOMIC DNA]</scope>
    <source>
        <strain evidence="11 16">OGL-20P</strain>
    </source>
</reference>
<dbReference type="Proteomes" id="UP000250136">
    <property type="component" value="Chromosome"/>
</dbReference>
<dbReference type="RefSeq" id="WP_055430260.1">
    <property type="nucleotide sequence ID" value="NZ_CP015105.1"/>
</dbReference>
<feature type="transmembrane region" description="Helical" evidence="9">
    <location>
        <begin position="227"/>
        <end position="247"/>
    </location>
</feature>
<keyword evidence="16" id="KW-1185">Reference proteome</keyword>
<evidence type="ECO:0000256" key="3">
    <source>
        <dbReference type="ARBA" id="ARBA00022449"/>
    </source>
</evidence>
<protein>
    <submittedName>
        <fullName evidence="13">Sodium/proton antiporter, CPA1 family</fullName>
    </submittedName>
    <submittedName>
        <fullName evidence="12">Sodium:proton antiporter</fullName>
    </submittedName>
</protein>
<proteinExistence type="predicted"/>
<feature type="transmembrane region" description="Helical" evidence="9">
    <location>
        <begin position="326"/>
        <end position="345"/>
    </location>
</feature>
<dbReference type="GeneID" id="33333634"/>
<dbReference type="EMBL" id="LIXN01000021">
    <property type="protein sequence ID" value="KQH81565.1"/>
    <property type="molecule type" value="Genomic_DNA"/>
</dbReference>
<reference evidence="13 15" key="3">
    <citation type="submission" date="2016-10" db="EMBL/GenBank/DDBJ databases">
        <authorList>
            <person name="de Groot N.N."/>
        </authorList>
    </citation>
    <scope>NUCLEOTIDE SEQUENCE [LARGE SCALE GENOMIC DNA]</scope>
    <source>
        <strain evidence="13 15">OGL-20</strain>
    </source>
</reference>
<evidence type="ECO:0000259" key="10">
    <source>
        <dbReference type="Pfam" id="PF00999"/>
    </source>
</evidence>
<dbReference type="Proteomes" id="UP000182125">
    <property type="component" value="Unassembled WGS sequence"/>
</dbReference>
<feature type="transmembrane region" description="Helical" evidence="9">
    <location>
        <begin position="32"/>
        <end position="49"/>
    </location>
</feature>
<evidence type="ECO:0000256" key="4">
    <source>
        <dbReference type="ARBA" id="ARBA00022475"/>
    </source>
</evidence>
<dbReference type="PANTHER" id="PTHR32507">
    <property type="entry name" value="NA(+)/H(+) ANTIPORTER 1"/>
    <property type="match status" value="1"/>
</dbReference>
<name>A0A0Q2QNW7_9EURY</name>
<sequence>MVPTDVIARVLIAVLGAGILSMLLSRRFNISYVPLFIIFGMVLGPITAWMPRPVAHELFDYVRVFGLVMILFTEGHNLSWRMLKRNMSTIVTLDTVGLLITALLSAWFFSWVFDAPFLVGFLFGAIISATDPATLIPLFRQHRVKQDIETTIVTESIFNDPLGIVLTTVAIAMFVPQASGGIFASLSSAAGLYGGAVLYFLYEVGVSIAVGFVLGMFGYWFIKKTAIFEFPEIEIFSLLLAFTGFFLGESLQASGYLVATVTGIVLGNYKIIGKRENPAIMDRVLRAVEKEVEFNESLAAIATVFIFVLLGASLNLDLLTGNVLRSVLVAFFIMAVARPLASLPLLKWWNPREYLFIALEGPRGIVPSALAALPLSLAVKYLGGELSVYWGDVILATTVIVVLASVITETLWLPFLRAKLLRTETVQDRMENYEKMKHELKAS</sequence>
<evidence type="ECO:0000313" key="15">
    <source>
        <dbReference type="Proteomes" id="UP000182125"/>
    </source>
</evidence>
<dbReference type="OrthoDB" id="11709at2157"/>
<keyword evidence="7" id="KW-0406">Ion transport</keyword>
<feature type="transmembrane region" description="Helical" evidence="9">
    <location>
        <begin position="294"/>
        <end position="314"/>
    </location>
</feature>
<keyword evidence="3" id="KW-0050">Antiport</keyword>
<comment type="subcellular location">
    <subcellularLocation>
        <location evidence="1">Cell membrane</location>
        <topology evidence="1">Multi-pass membrane protein</topology>
    </subcellularLocation>
</comment>
<keyword evidence="6 9" id="KW-1133">Transmembrane helix</keyword>
<dbReference type="PATRIC" id="fig|277988.4.peg.2264"/>
<dbReference type="STRING" id="277988.SAMN05216170_1090"/>
<evidence type="ECO:0000256" key="9">
    <source>
        <dbReference type="SAM" id="Phobius"/>
    </source>
</evidence>
<feature type="transmembrane region" description="Helical" evidence="9">
    <location>
        <begin position="196"/>
        <end position="220"/>
    </location>
</feature>
<feature type="transmembrane region" description="Helical" evidence="9">
    <location>
        <begin position="90"/>
        <end position="109"/>
    </location>
</feature>
<organism evidence="12 14">
    <name type="scientific">Thermococcus thioreducens</name>
    <dbReference type="NCBI Taxonomy" id="277988"/>
    <lineage>
        <taxon>Archaea</taxon>
        <taxon>Methanobacteriati</taxon>
        <taxon>Methanobacteriota</taxon>
        <taxon>Thermococci</taxon>
        <taxon>Thermococcales</taxon>
        <taxon>Thermococcaceae</taxon>
        <taxon>Thermococcus</taxon>
    </lineage>
</organism>
<dbReference type="GO" id="GO:0015297">
    <property type="term" value="F:antiporter activity"/>
    <property type="evidence" value="ECO:0007669"/>
    <property type="project" value="UniProtKB-KW"/>
</dbReference>
<evidence type="ECO:0000313" key="13">
    <source>
        <dbReference type="EMBL" id="SEV95656.1"/>
    </source>
</evidence>
<evidence type="ECO:0000313" key="12">
    <source>
        <dbReference type="EMBL" id="KQH81565.1"/>
    </source>
</evidence>
<dbReference type="InterPro" id="IPR038770">
    <property type="entry name" value="Na+/solute_symporter_sf"/>
</dbReference>
<dbReference type="Pfam" id="PF00999">
    <property type="entry name" value="Na_H_Exchanger"/>
    <property type="match status" value="1"/>
</dbReference>
<dbReference type="GO" id="GO:1902600">
    <property type="term" value="P:proton transmembrane transport"/>
    <property type="evidence" value="ECO:0007669"/>
    <property type="project" value="InterPro"/>
</dbReference>
<dbReference type="Gene3D" id="1.20.1530.20">
    <property type="match status" value="1"/>
</dbReference>
<gene>
    <name evidence="11" type="ORF">A3L14_04390</name>
    <name evidence="12" type="ORF">AMR53_10785</name>
    <name evidence="13" type="ORF">SAMN05216170_1090</name>
</gene>
<dbReference type="InterPro" id="IPR006153">
    <property type="entry name" value="Cation/H_exchanger_TM"/>
</dbReference>
<dbReference type="EMBL" id="FOIW01000001">
    <property type="protein sequence ID" value="SEV95656.1"/>
    <property type="molecule type" value="Genomic_DNA"/>
</dbReference>
<evidence type="ECO:0000256" key="7">
    <source>
        <dbReference type="ARBA" id="ARBA00023065"/>
    </source>
</evidence>
<dbReference type="AlphaFoldDB" id="A0A0Q2QNW7"/>
<dbReference type="PANTHER" id="PTHR32507:SF0">
    <property type="entry name" value="NA(+)_H(+) ANTIPORTER 2-RELATED"/>
    <property type="match status" value="1"/>
</dbReference>
<evidence type="ECO:0000256" key="5">
    <source>
        <dbReference type="ARBA" id="ARBA00022692"/>
    </source>
</evidence>
<feature type="domain" description="Cation/H+ exchanger transmembrane" evidence="10">
    <location>
        <begin position="19"/>
        <end position="416"/>
    </location>
</feature>
<evidence type="ECO:0000256" key="2">
    <source>
        <dbReference type="ARBA" id="ARBA00022448"/>
    </source>
</evidence>
<keyword evidence="5 9" id="KW-0812">Transmembrane</keyword>
<feature type="transmembrane region" description="Helical" evidence="9">
    <location>
        <begin position="115"/>
        <end position="136"/>
    </location>
</feature>
<evidence type="ECO:0000313" key="16">
    <source>
        <dbReference type="Proteomes" id="UP000250136"/>
    </source>
</evidence>
<reference evidence="12 14" key="1">
    <citation type="submission" date="2015-08" db="EMBL/GenBank/DDBJ databases">
        <title>Thermococcus thioreducens DSM 14981 genome sequencing.</title>
        <authorList>
            <person name="Hong S.-J."/>
            <person name="Kim M.-C."/>
            <person name="Shin J.-H."/>
        </authorList>
    </citation>
    <scope>NUCLEOTIDE SEQUENCE [LARGE SCALE GENOMIC DNA]</scope>
    <source>
        <strain evidence="12 14">DSM 14981</strain>
    </source>
</reference>
<feature type="transmembrane region" description="Helical" evidence="9">
    <location>
        <begin position="6"/>
        <end position="25"/>
    </location>
</feature>
<evidence type="ECO:0000256" key="8">
    <source>
        <dbReference type="ARBA" id="ARBA00023136"/>
    </source>
</evidence>
<keyword evidence="8 9" id="KW-0472">Membrane</keyword>
<dbReference type="Proteomes" id="UP000051862">
    <property type="component" value="Unassembled WGS sequence"/>
</dbReference>
<keyword evidence="2" id="KW-0813">Transport</keyword>
<feature type="transmembrane region" description="Helical" evidence="9">
    <location>
        <begin position="157"/>
        <end position="176"/>
    </location>
</feature>
<keyword evidence="4" id="KW-1003">Cell membrane</keyword>
<feature type="transmembrane region" description="Helical" evidence="9">
    <location>
        <begin position="253"/>
        <end position="273"/>
    </location>
</feature>
<dbReference type="KEGG" id="ttd:A3L14_04390"/>